<dbReference type="EMBL" id="HACM01010110">
    <property type="protein sequence ID" value="CRZ10552.1"/>
    <property type="molecule type" value="Transcribed_RNA"/>
</dbReference>
<keyword evidence="3" id="KW-0378">Hydrolase</keyword>
<evidence type="ECO:0000256" key="3">
    <source>
        <dbReference type="ARBA" id="ARBA00022801"/>
    </source>
</evidence>
<dbReference type="Pfam" id="PF00022">
    <property type="entry name" value="Actin"/>
    <property type="match status" value="2"/>
</dbReference>
<comment type="similarity">
    <text evidence="1 6">Belongs to the actin family.</text>
</comment>
<evidence type="ECO:0000256" key="2">
    <source>
        <dbReference type="ARBA" id="ARBA00022741"/>
    </source>
</evidence>
<evidence type="ECO:0000256" key="7">
    <source>
        <dbReference type="SAM" id="MobiDB-lite"/>
    </source>
</evidence>
<dbReference type="Gene3D" id="3.30.420.40">
    <property type="match status" value="4"/>
</dbReference>
<dbReference type="AlphaFoldDB" id="A0A0H5RA44"/>
<evidence type="ECO:0000256" key="4">
    <source>
        <dbReference type="ARBA" id="ARBA00022840"/>
    </source>
</evidence>
<comment type="catalytic activity">
    <reaction evidence="5">
        <text>ATP + H2O = ADP + phosphate + H(+)</text>
        <dbReference type="Rhea" id="RHEA:13065"/>
        <dbReference type="ChEBI" id="CHEBI:15377"/>
        <dbReference type="ChEBI" id="CHEBI:15378"/>
        <dbReference type="ChEBI" id="CHEBI:30616"/>
        <dbReference type="ChEBI" id="CHEBI:43474"/>
        <dbReference type="ChEBI" id="CHEBI:456216"/>
    </reaction>
</comment>
<feature type="region of interest" description="Disordered" evidence="7">
    <location>
        <begin position="731"/>
        <end position="757"/>
    </location>
</feature>
<feature type="non-terminal residue" evidence="8">
    <location>
        <position position="1"/>
    </location>
</feature>
<proteinExistence type="inferred from homology"/>
<dbReference type="InterPro" id="IPR043129">
    <property type="entry name" value="ATPase_NBD"/>
</dbReference>
<feature type="region of interest" description="Disordered" evidence="7">
    <location>
        <begin position="441"/>
        <end position="467"/>
    </location>
</feature>
<organism evidence="8">
    <name type="scientific">Spongospora subterranea</name>
    <dbReference type="NCBI Taxonomy" id="70186"/>
    <lineage>
        <taxon>Eukaryota</taxon>
        <taxon>Sar</taxon>
        <taxon>Rhizaria</taxon>
        <taxon>Endomyxa</taxon>
        <taxon>Phytomyxea</taxon>
        <taxon>Plasmodiophorida</taxon>
        <taxon>Plasmodiophoridae</taxon>
        <taxon>Spongospora</taxon>
    </lineage>
</organism>
<dbReference type="SMART" id="SM00268">
    <property type="entry name" value="ACTIN"/>
    <property type="match status" value="1"/>
</dbReference>
<reference evidence="8" key="1">
    <citation type="submission" date="2015-04" db="EMBL/GenBank/DDBJ databases">
        <title>The genome sequence of the plant pathogenic Rhizarian Plasmodiophora brassicae reveals insights in its biotrophic life cycle and the origin of chitin synthesis.</title>
        <authorList>
            <person name="Schwelm A."/>
            <person name="Fogelqvist J."/>
            <person name="Knaust A."/>
            <person name="Julke S."/>
            <person name="Lilja T."/>
            <person name="Dhandapani V."/>
            <person name="Bonilla-Rosso G."/>
            <person name="Karlsson M."/>
            <person name="Shevchenko A."/>
            <person name="Choi S.R."/>
            <person name="Kim H.G."/>
            <person name="Park J.Y."/>
            <person name="Lim Y.P."/>
            <person name="Ludwig-Muller J."/>
            <person name="Dixelius C."/>
        </authorList>
    </citation>
    <scope>NUCLEOTIDE SEQUENCE</scope>
    <source>
        <tissue evidence="8">Potato root galls</tissue>
    </source>
</reference>
<dbReference type="SUPFAM" id="SSF53067">
    <property type="entry name" value="Actin-like ATPase domain"/>
    <property type="match status" value="2"/>
</dbReference>
<sequence length="757" mass="84861">VSVSLMLYDIGAVESAPVQYSSFQDLLVPFKVQKPARTAKTVPIVVDNGSFEMRAGFANCSEPSVQFQNRILPPRTRPQNATGSINPSALNFDRVGDQISQEDWNKDKYFKSAFESNVPCNFSNMEVLLDYSFSKLGLSNDTPVDHPIVMTEPLACPEYSRSHAYELLFETYGTPQIGFGVDSLFSYSYNALQPNQQLNPDLGLVMSCSNEVSHAIPIWGGAPVISCAVRMSYGGFHLIDHLYRSVCIQVPHESQAALFSSRCQEILRRYCYVSLDFPKELEMYCGREEPSVILSLPADLSHSQQKAILSEEERRQRDERQHAQAEKLKLLGRERREAAFRGQQDTLAAYVKLSDDRKDGAITEEEFARRISVGGFDDEEDFVKAFQALQKKVDVQLIKRGEVKDDNMTTRVKEETSLNLIDIPDEQLTEEERKTKRVQRMLKGSSEARIKKKEEKARRQEQQDQEHAELTAAFTADPVEFLGSMRSTLEIVKARRKSRLTSTAPAISGPTTTSGRRTIAANRQRASVLAKMGTGTMEGSTFGADDNDWDIYRTVAAADQGDGQADLSDLEDQEEIKRIEGILLEFSPSQTAKNATTSFPHRSDFHPKIGLNSQRIRTPEILFQPSIIGIDQAGISEVLQVVLSRMSPVQALSMCENIFLCGGVSWIPGVSERVLAEMVSSRPTGSKVSVKRAIDPSVDAWRGAAHWANEDPVYVSRREYEELGPNYIKEHRFGNTLMPPTKTPSTETRQQGTKRRR</sequence>
<name>A0A0H5RA44_9EUKA</name>
<dbReference type="GO" id="GO:0005524">
    <property type="term" value="F:ATP binding"/>
    <property type="evidence" value="ECO:0007669"/>
    <property type="project" value="UniProtKB-KW"/>
</dbReference>
<keyword evidence="2" id="KW-0547">Nucleotide-binding</keyword>
<evidence type="ECO:0000256" key="6">
    <source>
        <dbReference type="RuleBase" id="RU000487"/>
    </source>
</evidence>
<dbReference type="FunFam" id="3.30.420.40:FF:000058">
    <property type="entry name" value="Putative actin-related protein 5"/>
    <property type="match status" value="1"/>
</dbReference>
<evidence type="ECO:0008006" key="9">
    <source>
        <dbReference type="Google" id="ProtNLM"/>
    </source>
</evidence>
<dbReference type="GO" id="GO:0016787">
    <property type="term" value="F:hydrolase activity"/>
    <property type="evidence" value="ECO:0007669"/>
    <property type="project" value="UniProtKB-KW"/>
</dbReference>
<protein>
    <recommendedName>
        <fullName evidence="9">Actin-related protein 5</fullName>
    </recommendedName>
</protein>
<evidence type="ECO:0000256" key="1">
    <source>
        <dbReference type="ARBA" id="ARBA00006752"/>
    </source>
</evidence>
<dbReference type="Gene3D" id="3.90.640.10">
    <property type="entry name" value="Actin, Chain A, domain 4"/>
    <property type="match status" value="2"/>
</dbReference>
<evidence type="ECO:0000256" key="5">
    <source>
        <dbReference type="ARBA" id="ARBA00049360"/>
    </source>
</evidence>
<feature type="compositionally biased region" description="Basic and acidic residues" evidence="7">
    <location>
        <begin position="446"/>
        <end position="467"/>
    </location>
</feature>
<evidence type="ECO:0000313" key="8">
    <source>
        <dbReference type="EMBL" id="CRZ10552.1"/>
    </source>
</evidence>
<dbReference type="PANTHER" id="PTHR11937">
    <property type="entry name" value="ACTIN"/>
    <property type="match status" value="1"/>
</dbReference>
<dbReference type="InterPro" id="IPR004000">
    <property type="entry name" value="Actin"/>
</dbReference>
<accession>A0A0H5RA44</accession>
<keyword evidence="4" id="KW-0067">ATP-binding</keyword>